<dbReference type="NCBIfam" id="NF008730">
    <property type="entry name" value="PRK11750.1"/>
    <property type="match status" value="1"/>
</dbReference>
<evidence type="ECO:0000256" key="3">
    <source>
        <dbReference type="ARBA" id="ARBA00001974"/>
    </source>
</evidence>
<dbReference type="FunFam" id="3.20.20.70:FF:000031">
    <property type="entry name" value="Glutamate synthase 1 [NADH]"/>
    <property type="match status" value="1"/>
</dbReference>
<evidence type="ECO:0000256" key="15">
    <source>
        <dbReference type="ARBA" id="ARBA00023164"/>
    </source>
</evidence>
<dbReference type="SUPFAM" id="SSF51395">
    <property type="entry name" value="FMN-linked oxidoreductases"/>
    <property type="match status" value="1"/>
</dbReference>
<name>A0A1M7YVQ5_9VIBR</name>
<dbReference type="InterPro" id="IPR050711">
    <property type="entry name" value="ET-N_metabolism_enzyme"/>
</dbReference>
<evidence type="ECO:0000256" key="18">
    <source>
        <dbReference type="ARBA" id="ARBA00048151"/>
    </source>
</evidence>
<dbReference type="InterPro" id="IPR017932">
    <property type="entry name" value="GATase_2_dom"/>
</dbReference>
<comment type="pathway">
    <text evidence="17">Amino-acid biosynthesis; L-glutamate biosynthesis via GLT pathway; L-glutamate from 2-oxoglutarate and L-glutamine (NADP(+) route): step 1/1.</text>
</comment>
<dbReference type="Pfam" id="PF00310">
    <property type="entry name" value="GATase_2"/>
    <property type="match status" value="1"/>
</dbReference>
<dbReference type="EMBL" id="FRFG01000028">
    <property type="protein sequence ID" value="SHO56694.1"/>
    <property type="molecule type" value="Genomic_DNA"/>
</dbReference>
<evidence type="ECO:0000256" key="14">
    <source>
        <dbReference type="ARBA" id="ARBA00023014"/>
    </source>
</evidence>
<dbReference type="CDD" id="cd00713">
    <property type="entry name" value="GltS"/>
    <property type="match status" value="1"/>
</dbReference>
<evidence type="ECO:0000256" key="6">
    <source>
        <dbReference type="ARBA" id="ARBA00022605"/>
    </source>
</evidence>
<protein>
    <recommendedName>
        <fullName evidence="19">Glutamate synthase [NADPH] large chain</fullName>
        <ecNumber evidence="5">1.4.1.13</ecNumber>
    </recommendedName>
    <alternativeName>
        <fullName evidence="20">Glutamate synthase subunit alpha</fullName>
    </alternativeName>
</protein>
<dbReference type="InterPro" id="IPR029055">
    <property type="entry name" value="Ntn_hydrolases_N"/>
</dbReference>
<keyword evidence="11" id="KW-0315">Glutamine amidotransferase</keyword>
<dbReference type="SUPFAM" id="SSF56235">
    <property type="entry name" value="N-terminal nucleophile aminohydrolases (Ntn hydrolases)"/>
    <property type="match status" value="1"/>
</dbReference>
<keyword evidence="8" id="KW-0288">FMN</keyword>
<evidence type="ECO:0000256" key="12">
    <source>
        <dbReference type="ARBA" id="ARBA00023002"/>
    </source>
</evidence>
<dbReference type="SUPFAM" id="SSF69336">
    <property type="entry name" value="Alpha subunit of glutamate synthase, C-terminal domain"/>
    <property type="match status" value="1"/>
</dbReference>
<keyword evidence="10" id="KW-0274">FAD</keyword>
<dbReference type="OrthoDB" id="9758182at2"/>
<evidence type="ECO:0000256" key="7">
    <source>
        <dbReference type="ARBA" id="ARBA00022630"/>
    </source>
</evidence>
<evidence type="ECO:0000313" key="23">
    <source>
        <dbReference type="Proteomes" id="UP000184600"/>
    </source>
</evidence>
<dbReference type="GO" id="GO:0006537">
    <property type="term" value="P:glutamate biosynthetic process"/>
    <property type="evidence" value="ECO:0007669"/>
    <property type="project" value="UniProtKB-KW"/>
</dbReference>
<dbReference type="RefSeq" id="WP_073582931.1">
    <property type="nucleotide sequence ID" value="NZ_AP024897.1"/>
</dbReference>
<dbReference type="GO" id="GO:0004355">
    <property type="term" value="F:glutamate synthase (NADPH) activity"/>
    <property type="evidence" value="ECO:0007669"/>
    <property type="project" value="UniProtKB-EC"/>
</dbReference>
<dbReference type="InterPro" id="IPR006982">
    <property type="entry name" value="Glu_synth_centr_N"/>
</dbReference>
<dbReference type="InterPro" id="IPR002932">
    <property type="entry name" value="Glu_synthdom"/>
</dbReference>
<dbReference type="Gene3D" id="3.60.20.10">
    <property type="entry name" value="Glutamine Phosphoribosylpyrophosphate, subunit 1, domain 1"/>
    <property type="match status" value="1"/>
</dbReference>
<dbReference type="PANTHER" id="PTHR11938:SF133">
    <property type="entry name" value="GLUTAMATE SYNTHASE (NADH)"/>
    <property type="match status" value="1"/>
</dbReference>
<proteinExistence type="inferred from homology"/>
<comment type="similarity">
    <text evidence="4">Belongs to the glutamate synthase family.</text>
</comment>
<dbReference type="InterPro" id="IPR013785">
    <property type="entry name" value="Aldolase_TIM"/>
</dbReference>
<dbReference type="PANTHER" id="PTHR11938">
    <property type="entry name" value="FAD NADPH DEHYDROGENASE/OXIDOREDUCTASE"/>
    <property type="match status" value="1"/>
</dbReference>
<reference evidence="23" key="1">
    <citation type="submission" date="2016-12" db="EMBL/GenBank/DDBJ databases">
        <authorList>
            <person name="Rodrigo-Torres L."/>
            <person name="Arahal R.D."/>
            <person name="Lucena T."/>
        </authorList>
    </citation>
    <scope>NUCLEOTIDE SEQUENCE [LARGE SCALE GENOMIC DNA]</scope>
</reference>
<evidence type="ECO:0000256" key="20">
    <source>
        <dbReference type="ARBA" id="ARBA00079921"/>
    </source>
</evidence>
<dbReference type="EC" id="1.4.1.13" evidence="5"/>
<comment type="cofactor">
    <cofactor evidence="2">
        <name>[3Fe-4S] cluster</name>
        <dbReference type="ChEBI" id="CHEBI:21137"/>
    </cofactor>
</comment>
<evidence type="ECO:0000256" key="17">
    <source>
        <dbReference type="ARBA" id="ARBA00037898"/>
    </source>
</evidence>
<evidence type="ECO:0000259" key="21">
    <source>
        <dbReference type="PROSITE" id="PS51278"/>
    </source>
</evidence>
<evidence type="ECO:0000256" key="4">
    <source>
        <dbReference type="ARBA" id="ARBA00009716"/>
    </source>
</evidence>
<dbReference type="Pfam" id="PF01645">
    <property type="entry name" value="Glu_synthase"/>
    <property type="match status" value="1"/>
</dbReference>
<keyword evidence="14" id="KW-0411">Iron-sulfur</keyword>
<dbReference type="FunFam" id="3.60.20.10:FF:000001">
    <property type="entry name" value="Glutamate synthase, large subunit"/>
    <property type="match status" value="1"/>
</dbReference>
<dbReference type="Pfam" id="PF04898">
    <property type="entry name" value="Glu_syn_central"/>
    <property type="match status" value="1"/>
</dbReference>
<dbReference type="STRING" id="1117707.VQ7734_02463"/>
<evidence type="ECO:0000256" key="2">
    <source>
        <dbReference type="ARBA" id="ARBA00001927"/>
    </source>
</evidence>
<dbReference type="FunFam" id="3.20.20.70:FF:000053">
    <property type="entry name" value="Glutamate synthase large subunit"/>
    <property type="match status" value="1"/>
</dbReference>
<evidence type="ECO:0000256" key="10">
    <source>
        <dbReference type="ARBA" id="ARBA00022827"/>
    </source>
</evidence>
<evidence type="ECO:0000256" key="11">
    <source>
        <dbReference type="ARBA" id="ARBA00022962"/>
    </source>
</evidence>
<dbReference type="Gene3D" id="2.160.20.60">
    <property type="entry name" value="Glutamate synthase, alpha subunit, C-terminal domain"/>
    <property type="match status" value="1"/>
</dbReference>
<dbReference type="CDD" id="cd02808">
    <property type="entry name" value="GltS_FMN"/>
    <property type="match status" value="1"/>
</dbReference>
<dbReference type="GO" id="GO:0046872">
    <property type="term" value="F:metal ion binding"/>
    <property type="evidence" value="ECO:0007669"/>
    <property type="project" value="UniProtKB-KW"/>
</dbReference>
<comment type="cofactor">
    <cofactor evidence="1">
        <name>FMN</name>
        <dbReference type="ChEBI" id="CHEBI:58210"/>
    </cofactor>
</comment>
<evidence type="ECO:0000256" key="5">
    <source>
        <dbReference type="ARBA" id="ARBA00012079"/>
    </source>
</evidence>
<keyword evidence="23" id="KW-1185">Reference proteome</keyword>
<sequence length="1510" mass="167190">MLNSQGLYTPELEHDACGIGFVAHLKNRKSHQVVTQALDMLARMEHRGGQGCDPCSGDGAGILLQKPHEFLLEETVKLGIRLPSFEQYGVGVVLFPKDEHKRAQCRDILERNARRLDLEILGYRVLPVDNHMLGADPLSTEPQFEHVFVTGGPGTTPEALERKLYVLRNYTVRVCLESVSNIGDDFYINSLSYKTLVYKGQLTTEQVPQYFLDLQNPTMVTALALVHSRFSTNTFPKWRLAQPFRYIAHNGEINTVRGNLNWMKAREAIIESNLFTKAEIDMLLPICQEDSSDSSNFDMVLELLVLSGRTLPHALMMMIPEAWQENQQMDPKRRAFYRYHANVMEPWDGPASVCFTDGVIVGATLDRNGLRPSRYTVTKDDYLIMASESGVVDIESDNIEYRGRLQPGRIFVADLEEGRIISDEEVKESIANAQPYEQWLKDNLLSLKSLPDADTGHNQPKPERLLHKQQAFGVTIEEINQIIQPLAQTGYEPLGSMGADWPLAVLSHQSQHLSNYFKQLFAQVTNPPIDPIRERMVMSLNTYIGQDQNLLSESPEHCVKVELESPVISNAELEKLRAIDNEHLQAKTLDIVFQASEEPGKLKRALKRICQYAEDAVIDGYSIILLTDRAVNSNHAAIPAMLAVGAVHHHLIRKGLRAKCGIVVETGDARETHHFATLVGYGANAVNPYLVTETIVDLQHKGKLDAEASISTLFDHYRKGVNGGLLKIFSKMGISTLQSYHGAQIFEALGVSKAVVDSYFTGTVTRIQGLTLDDIAKEVLVRHRIGYPQREIPLQMLDVGGVYQWKQRGEQHLFNPETISLLQQSTRNKNYEQFKSYAEAVDAQGDKAVTLRSQLEFLKNPAGSVSLDEVEPIESIVKRFATGAMSFGSISYEAHSTLAVAMNRLGARSNSGEGGEDPARFERKANGDWERSAIKQVASGRFGVTSYYLTNADELQIKMAQGAKPGEGGQLPGDKVDDWIGATRHSTPGVGLISPPPHHDIYSIEDLAQLIYDLKNANRAGRVNVKLVSEAGVGTIASGVAKAKADVVLIAGYDGGTGASPISSIRHTGLPWELGLAETHQTLLKNGLRNRIVVQADGQMKTPRDLAIATLLGAEEWGVATAALVVEGCVMMRKCHKNTCPVGIATQNKTLRERFDGRVEDVVTFFRYMAEGLREIMAELGFRTIDEMVGQANKLKVREDIQHWKYKHLDLTPVLHMETPRKEDGIYCQTEQNHALEEVLDRRLLEAAVPALQRGEAVQAEFPILNTDRSVGSMLSNEISKVYKADGLPQPMQVKFHGSAGQSFGAFTTKGVQFEVEGDANDYWGKGLSGGTLILYPNKQSSIVPEDNIVVGNVCFYGATSGESFIRGKAGERFCVRNSGAKVVVEGTGDHGCEYMTGGVAIILGPTGRNFAAGMSGGVAYVWDNQGDFEHKLNQELVDLDPIDKEDEELIRNMLTKHVQFTGSEVAQSFLDNFELSLQSLIKVMPRDYKAVLQQQKAEQGIQQVQAEAV</sequence>
<keyword evidence="7" id="KW-0285">Flavoprotein</keyword>
<dbReference type="Proteomes" id="UP000184600">
    <property type="component" value="Unassembled WGS sequence"/>
</dbReference>
<keyword evidence="16" id="KW-0003">3Fe-4S</keyword>
<dbReference type="GO" id="GO:0019676">
    <property type="term" value="P:ammonia assimilation cycle"/>
    <property type="evidence" value="ECO:0007669"/>
    <property type="project" value="TreeGrafter"/>
</dbReference>
<keyword evidence="13" id="KW-0408">Iron</keyword>
<evidence type="ECO:0000256" key="13">
    <source>
        <dbReference type="ARBA" id="ARBA00023004"/>
    </source>
</evidence>
<comment type="cofactor">
    <cofactor evidence="3">
        <name>FAD</name>
        <dbReference type="ChEBI" id="CHEBI:57692"/>
    </cofactor>
</comment>
<evidence type="ECO:0000313" key="22">
    <source>
        <dbReference type="EMBL" id="SHO56694.1"/>
    </source>
</evidence>
<comment type="catalytic activity">
    <reaction evidence="18">
        <text>2 L-glutamate + NADP(+) = L-glutamine + 2-oxoglutarate + NADPH + H(+)</text>
        <dbReference type="Rhea" id="RHEA:15501"/>
        <dbReference type="ChEBI" id="CHEBI:15378"/>
        <dbReference type="ChEBI" id="CHEBI:16810"/>
        <dbReference type="ChEBI" id="CHEBI:29985"/>
        <dbReference type="ChEBI" id="CHEBI:57783"/>
        <dbReference type="ChEBI" id="CHEBI:58349"/>
        <dbReference type="ChEBI" id="CHEBI:58359"/>
        <dbReference type="EC" id="1.4.1.13"/>
    </reaction>
</comment>
<accession>A0A1M7YVQ5</accession>
<evidence type="ECO:0000256" key="16">
    <source>
        <dbReference type="ARBA" id="ARBA00023291"/>
    </source>
</evidence>
<evidence type="ECO:0000256" key="19">
    <source>
        <dbReference type="ARBA" id="ARBA00072108"/>
    </source>
</evidence>
<keyword evidence="12 22" id="KW-0560">Oxidoreductase</keyword>
<keyword evidence="6" id="KW-0028">Amino-acid biosynthesis</keyword>
<organism evidence="22 23">
    <name type="scientific">Vibrio quintilis</name>
    <dbReference type="NCBI Taxonomy" id="1117707"/>
    <lineage>
        <taxon>Bacteria</taxon>
        <taxon>Pseudomonadati</taxon>
        <taxon>Pseudomonadota</taxon>
        <taxon>Gammaproteobacteria</taxon>
        <taxon>Vibrionales</taxon>
        <taxon>Vibrionaceae</taxon>
        <taxon>Vibrio</taxon>
    </lineage>
</organism>
<dbReference type="Pfam" id="PF01493">
    <property type="entry name" value="GXGXG"/>
    <property type="match status" value="1"/>
</dbReference>
<keyword evidence="15" id="KW-0314">Glutamate biosynthesis</keyword>
<dbReference type="Gene3D" id="3.20.20.70">
    <property type="entry name" value="Aldolase class I"/>
    <property type="match status" value="2"/>
</dbReference>
<feature type="domain" description="Glutamine amidotransferase type-2" evidence="21">
    <location>
        <begin position="17"/>
        <end position="416"/>
    </location>
</feature>
<dbReference type="InterPro" id="IPR002489">
    <property type="entry name" value="Glu_synth_asu_C"/>
</dbReference>
<evidence type="ECO:0000256" key="9">
    <source>
        <dbReference type="ARBA" id="ARBA00022723"/>
    </source>
</evidence>
<dbReference type="CDD" id="cd00982">
    <property type="entry name" value="gltB_C"/>
    <property type="match status" value="1"/>
</dbReference>
<dbReference type="PROSITE" id="PS51278">
    <property type="entry name" value="GATASE_TYPE_2"/>
    <property type="match status" value="1"/>
</dbReference>
<evidence type="ECO:0000256" key="1">
    <source>
        <dbReference type="ARBA" id="ARBA00001917"/>
    </source>
</evidence>
<dbReference type="InterPro" id="IPR036485">
    <property type="entry name" value="Glu_synth_asu_C_sf"/>
</dbReference>
<dbReference type="FunFam" id="2.160.20.60:FF:000001">
    <property type="entry name" value="Glutamate synthase, large subunit"/>
    <property type="match status" value="1"/>
</dbReference>
<gene>
    <name evidence="22" type="primary">gltB_1</name>
    <name evidence="22" type="ORF">VQ7734_02463</name>
</gene>
<dbReference type="GO" id="GO:0051538">
    <property type="term" value="F:3 iron, 4 sulfur cluster binding"/>
    <property type="evidence" value="ECO:0007669"/>
    <property type="project" value="UniProtKB-KW"/>
</dbReference>
<evidence type="ECO:0000256" key="8">
    <source>
        <dbReference type="ARBA" id="ARBA00022643"/>
    </source>
</evidence>
<keyword evidence="9" id="KW-0479">Metal-binding</keyword>